<dbReference type="OrthoDB" id="339764at2759"/>
<dbReference type="PANTHER" id="PTHR43616">
    <property type="entry name" value="GLYCEROL DEHYDROGENASE"/>
    <property type="match status" value="1"/>
</dbReference>
<feature type="domain" description="Alcohol dehydrogenase iron-type/glycerol dehydrogenase GldA" evidence="5">
    <location>
        <begin position="27"/>
        <end position="180"/>
    </location>
</feature>
<dbReference type="InterPro" id="IPR016205">
    <property type="entry name" value="Glycerol_DH"/>
</dbReference>
<evidence type="ECO:0000259" key="5">
    <source>
        <dbReference type="Pfam" id="PF00465"/>
    </source>
</evidence>
<proteinExistence type="inferred from homology"/>
<gene>
    <name evidence="6" type="ORF">GSBLH_T00004535001</name>
</gene>
<dbReference type="EMBL" id="FN668689">
    <property type="protein sequence ID" value="CBK24861.2"/>
    <property type="molecule type" value="Genomic_DNA"/>
</dbReference>
<dbReference type="InParanoid" id="D8M9X2"/>
<keyword evidence="3" id="KW-0560">Oxidoreductase</keyword>
<evidence type="ECO:0000256" key="4">
    <source>
        <dbReference type="ARBA" id="ARBA00023027"/>
    </source>
</evidence>
<dbReference type="Gene3D" id="3.40.50.1970">
    <property type="match status" value="1"/>
</dbReference>
<dbReference type="InterPro" id="IPR001670">
    <property type="entry name" value="ADH_Fe/GldA"/>
</dbReference>
<dbReference type="OMA" id="FEARACI"/>
<accession>D8M9X2</accession>
<dbReference type="GO" id="GO:0016614">
    <property type="term" value="F:oxidoreductase activity, acting on CH-OH group of donors"/>
    <property type="evidence" value="ECO:0007669"/>
    <property type="project" value="InterPro"/>
</dbReference>
<dbReference type="GeneID" id="24921559"/>
<dbReference type="Proteomes" id="UP000008312">
    <property type="component" value="Unassembled WGS sequence"/>
</dbReference>
<evidence type="ECO:0000313" key="7">
    <source>
        <dbReference type="Proteomes" id="UP000008312"/>
    </source>
</evidence>
<dbReference type="PROSITE" id="PS00913">
    <property type="entry name" value="ADH_IRON_1"/>
    <property type="match status" value="1"/>
</dbReference>
<protein>
    <recommendedName>
        <fullName evidence="5">Alcohol dehydrogenase iron-type/glycerol dehydrogenase GldA domain-containing protein</fullName>
    </recommendedName>
</protein>
<evidence type="ECO:0000256" key="3">
    <source>
        <dbReference type="ARBA" id="ARBA00023002"/>
    </source>
</evidence>
<keyword evidence="4" id="KW-0520">NAD</keyword>
<dbReference type="AlphaFoldDB" id="D8M9X2"/>
<comment type="similarity">
    <text evidence="1">Belongs to the iron-containing alcohol dehydrogenase family.</text>
</comment>
<dbReference type="RefSeq" id="XP_012898909.1">
    <property type="nucleotide sequence ID" value="XM_013043455.1"/>
</dbReference>
<evidence type="ECO:0000256" key="2">
    <source>
        <dbReference type="ARBA" id="ARBA00022723"/>
    </source>
</evidence>
<keyword evidence="2" id="KW-0479">Metal-binding</keyword>
<name>D8M9X2_BLAHO</name>
<evidence type="ECO:0000256" key="1">
    <source>
        <dbReference type="ARBA" id="ARBA00007358"/>
    </source>
</evidence>
<organism evidence="6">
    <name type="scientific">Blastocystis hominis</name>
    <dbReference type="NCBI Taxonomy" id="12968"/>
    <lineage>
        <taxon>Eukaryota</taxon>
        <taxon>Sar</taxon>
        <taxon>Stramenopiles</taxon>
        <taxon>Bigyra</taxon>
        <taxon>Opalozoa</taxon>
        <taxon>Opalinata</taxon>
        <taxon>Blastocystidae</taxon>
        <taxon>Blastocystis</taxon>
    </lineage>
</organism>
<evidence type="ECO:0000313" key="6">
    <source>
        <dbReference type="EMBL" id="CBK24861.2"/>
    </source>
</evidence>
<dbReference type="GO" id="GO:0046872">
    <property type="term" value="F:metal ion binding"/>
    <property type="evidence" value="ECO:0007669"/>
    <property type="project" value="UniProtKB-KW"/>
</dbReference>
<reference evidence="6" key="1">
    <citation type="submission" date="2010-02" db="EMBL/GenBank/DDBJ databases">
        <title>Sequencing and annotation of the Blastocystis hominis genome.</title>
        <authorList>
            <person name="Wincker P."/>
        </authorList>
    </citation>
    <scope>NUCLEOTIDE SEQUENCE</scope>
    <source>
        <strain evidence="6">Singapore isolate B</strain>
    </source>
</reference>
<dbReference type="Pfam" id="PF00465">
    <property type="entry name" value="Fe-ADH"/>
    <property type="match status" value="1"/>
</dbReference>
<dbReference type="InterPro" id="IPR018211">
    <property type="entry name" value="ADH_Fe_CS"/>
</dbReference>
<keyword evidence="7" id="KW-1185">Reference proteome</keyword>
<sequence length="252" mass="27500">MEFPMKSYHMVQYYKHADSNPRVFIAPSKYIQGPGVINYLGDYVCSISPLSKERACIILISEGGIKRFGEKIENSMKKANVKYSFIPIGRQCSYDEIERVCTLVKGMDRCDFIISVGGGKAVDLGKGVATTLCLPVILVPTLASNDAPTASLSVMYDEHTDERQGAYFNYKNPDMVVMDTEIIANSPARYLVAGMGDALATFVEARCARENPNGESSVRVRPTLAAAAIAEACTKTILAEGLKAIEISFTVQ</sequence>
<dbReference type="Gene3D" id="1.20.1090.10">
    <property type="entry name" value="Dehydroquinate synthase-like - alpha domain"/>
    <property type="match status" value="1"/>
</dbReference>
<dbReference type="SUPFAM" id="SSF56796">
    <property type="entry name" value="Dehydroquinate synthase-like"/>
    <property type="match status" value="1"/>
</dbReference>
<dbReference type="PANTHER" id="PTHR43616:SF5">
    <property type="entry name" value="GLYCEROL DEHYDROGENASE 1"/>
    <property type="match status" value="1"/>
</dbReference>